<dbReference type="Gene3D" id="1.20.90.10">
    <property type="entry name" value="Phospholipase A2 domain"/>
    <property type="match status" value="1"/>
</dbReference>
<protein>
    <recommendedName>
        <fullName evidence="2">Phospholipase A2-like domain-containing protein</fullName>
    </recommendedName>
</protein>
<keyword evidence="1" id="KW-1133">Transmembrane helix</keyword>
<evidence type="ECO:0000256" key="1">
    <source>
        <dbReference type="SAM" id="Phobius"/>
    </source>
</evidence>
<evidence type="ECO:0000259" key="2">
    <source>
        <dbReference type="Pfam" id="PF08398"/>
    </source>
</evidence>
<gene>
    <name evidence="3" type="ORF">NQ317_000529</name>
</gene>
<keyword evidence="1" id="KW-0812">Transmembrane</keyword>
<accession>A0ABQ9J8W7</accession>
<dbReference type="EMBL" id="JAPWTJ010000972">
    <property type="protein sequence ID" value="KAJ8974553.1"/>
    <property type="molecule type" value="Genomic_DNA"/>
</dbReference>
<keyword evidence="4" id="KW-1185">Reference proteome</keyword>
<comment type="caution">
    <text evidence="3">The sequence shown here is derived from an EMBL/GenBank/DDBJ whole genome shotgun (WGS) entry which is preliminary data.</text>
</comment>
<evidence type="ECO:0000313" key="3">
    <source>
        <dbReference type="EMBL" id="KAJ8974553.1"/>
    </source>
</evidence>
<reference evidence="3" key="1">
    <citation type="journal article" date="2023" name="Insect Mol. Biol.">
        <title>Genome sequencing provides insights into the evolution of gene families encoding plant cell wall-degrading enzymes in longhorned beetles.</title>
        <authorList>
            <person name="Shin N.R."/>
            <person name="Okamura Y."/>
            <person name="Kirsch R."/>
            <person name="Pauchet Y."/>
        </authorList>
    </citation>
    <scope>NUCLEOTIDE SEQUENCE</scope>
    <source>
        <strain evidence="3">MMC_N1</strain>
    </source>
</reference>
<dbReference type="InterPro" id="IPR013607">
    <property type="entry name" value="Phospholipase_A2-like"/>
</dbReference>
<evidence type="ECO:0000313" key="4">
    <source>
        <dbReference type="Proteomes" id="UP001162164"/>
    </source>
</evidence>
<proteinExistence type="predicted"/>
<dbReference type="Pfam" id="PF08398">
    <property type="entry name" value="Phospholip_A2_4"/>
    <property type="match status" value="1"/>
</dbReference>
<feature type="domain" description="Phospholipase A2-like" evidence="2">
    <location>
        <begin position="42"/>
        <end position="117"/>
    </location>
</feature>
<feature type="transmembrane region" description="Helical" evidence="1">
    <location>
        <begin position="206"/>
        <end position="231"/>
    </location>
</feature>
<organism evidence="3 4">
    <name type="scientific">Molorchus minor</name>
    <dbReference type="NCBI Taxonomy" id="1323400"/>
    <lineage>
        <taxon>Eukaryota</taxon>
        <taxon>Metazoa</taxon>
        <taxon>Ecdysozoa</taxon>
        <taxon>Arthropoda</taxon>
        <taxon>Hexapoda</taxon>
        <taxon>Insecta</taxon>
        <taxon>Pterygota</taxon>
        <taxon>Neoptera</taxon>
        <taxon>Endopterygota</taxon>
        <taxon>Coleoptera</taxon>
        <taxon>Polyphaga</taxon>
        <taxon>Cucujiformia</taxon>
        <taxon>Chrysomeloidea</taxon>
        <taxon>Cerambycidae</taxon>
        <taxon>Lamiinae</taxon>
        <taxon>Monochamini</taxon>
        <taxon>Molorchus</taxon>
    </lineage>
</organism>
<sequence length="284" mass="30997">MFSFIKASHGGVMIIHTTIHKRKRVKTGSGFVNNLINNLPFELHIPGYNFCGPGTKLYKRLARGDTGVNPLDEACKEHDIAYSRSKDISNRHEADKVLAEKAYQRFKARDSSIGEKISALSVTGVMKAKTKLGMGMRRKKRTNKKSGRGVRKGTITFDNAVQRARHGIQGGNSLIKNARQALSSIGNKNISLPKKRIIPIPKTGGFLPFLIPIFAALSALGSIGGGAAGIAKAVNDAKAAKQKLEEDKRHNLAMEQATVGKGLYLRPYKKGMGLYLAPYKKNSQ</sequence>
<keyword evidence="1" id="KW-0472">Membrane</keyword>
<dbReference type="InterPro" id="IPR036444">
    <property type="entry name" value="PLipase_A2_dom_sf"/>
</dbReference>
<name>A0ABQ9J8W7_9CUCU</name>
<dbReference type="Proteomes" id="UP001162164">
    <property type="component" value="Unassembled WGS sequence"/>
</dbReference>